<dbReference type="EMBL" id="MCGO01000054">
    <property type="protein sequence ID" value="ORY36662.1"/>
    <property type="molecule type" value="Genomic_DNA"/>
</dbReference>
<evidence type="ECO:0000259" key="1">
    <source>
        <dbReference type="Pfam" id="PF14216"/>
    </source>
</evidence>
<feature type="domain" description="DUF4326" evidence="1">
    <location>
        <begin position="69"/>
        <end position="167"/>
    </location>
</feature>
<dbReference type="OrthoDB" id="2103991at2759"/>
<evidence type="ECO:0000313" key="2">
    <source>
        <dbReference type="EMBL" id="ORY36662.1"/>
    </source>
</evidence>
<comment type="caution">
    <text evidence="2">The sequence shown here is derived from an EMBL/GenBank/DDBJ whole genome shotgun (WGS) entry which is preliminary data.</text>
</comment>
<evidence type="ECO:0000313" key="3">
    <source>
        <dbReference type="Proteomes" id="UP000193642"/>
    </source>
</evidence>
<name>A0A1Y2BPJ4_9FUNG</name>
<reference evidence="2 3" key="1">
    <citation type="submission" date="2016-07" db="EMBL/GenBank/DDBJ databases">
        <title>Pervasive Adenine N6-methylation of Active Genes in Fungi.</title>
        <authorList>
            <consortium name="DOE Joint Genome Institute"/>
            <person name="Mondo S.J."/>
            <person name="Dannebaum R.O."/>
            <person name="Kuo R.C."/>
            <person name="Labutti K."/>
            <person name="Haridas S."/>
            <person name="Kuo A."/>
            <person name="Salamov A."/>
            <person name="Ahrendt S.R."/>
            <person name="Lipzen A."/>
            <person name="Sullivan W."/>
            <person name="Andreopoulos W.B."/>
            <person name="Clum A."/>
            <person name="Lindquist E."/>
            <person name="Daum C."/>
            <person name="Ramamoorthy G.K."/>
            <person name="Gryganskyi A."/>
            <person name="Culley D."/>
            <person name="Magnuson J.K."/>
            <person name="James T.Y."/>
            <person name="O'Malley M.A."/>
            <person name="Stajich J.E."/>
            <person name="Spatafora J.W."/>
            <person name="Visel A."/>
            <person name="Grigoriev I.V."/>
        </authorList>
    </citation>
    <scope>NUCLEOTIDE SEQUENCE [LARGE SCALE GENOMIC DNA]</scope>
    <source>
        <strain evidence="2 3">JEL800</strain>
    </source>
</reference>
<dbReference type="AlphaFoldDB" id="A0A1Y2BPJ4"/>
<dbReference type="Proteomes" id="UP000193642">
    <property type="component" value="Unassembled WGS sequence"/>
</dbReference>
<proteinExistence type="predicted"/>
<accession>A0A1Y2BPJ4</accession>
<protein>
    <recommendedName>
        <fullName evidence="1">DUF4326 domain-containing protein</fullName>
    </recommendedName>
</protein>
<dbReference type="Pfam" id="PF14216">
    <property type="entry name" value="DUF4326"/>
    <property type="match status" value="1"/>
</dbReference>
<sequence>MNANSGRWEISLGGVAYQDAPTFMPSNKSTSEDTINVVDVKEPLEVKQRQLPKGVSVKITYLRPKYNHLKQWYETSGNVLVTRAGRVNYKVDETGETRVFGYKASPWANPFKVKEYSLDECLSRFQEHLRRLLEDPVVLTEFLKLADAKEIGCFCLPGDGCHRNVILKMLEEKLEEQCLEG</sequence>
<gene>
    <name evidence="2" type="ORF">BCR33DRAFT_770150</name>
</gene>
<dbReference type="InterPro" id="IPR025475">
    <property type="entry name" value="DUF4326"/>
</dbReference>
<keyword evidence="3" id="KW-1185">Reference proteome</keyword>
<organism evidence="2 3">
    <name type="scientific">Rhizoclosmatium globosum</name>
    <dbReference type="NCBI Taxonomy" id="329046"/>
    <lineage>
        <taxon>Eukaryota</taxon>
        <taxon>Fungi</taxon>
        <taxon>Fungi incertae sedis</taxon>
        <taxon>Chytridiomycota</taxon>
        <taxon>Chytridiomycota incertae sedis</taxon>
        <taxon>Chytridiomycetes</taxon>
        <taxon>Chytridiales</taxon>
        <taxon>Chytriomycetaceae</taxon>
        <taxon>Rhizoclosmatium</taxon>
    </lineage>
</organism>